<dbReference type="RefSeq" id="WP_241967689.1">
    <property type="nucleotide sequence ID" value="NZ_AP024911.1"/>
</dbReference>
<dbReference type="EMBL" id="JBHRSE010000035">
    <property type="protein sequence ID" value="MFC3023243.1"/>
    <property type="molecule type" value="Genomic_DNA"/>
</dbReference>
<evidence type="ECO:0000313" key="2">
    <source>
        <dbReference type="EMBL" id="MFC3023243.1"/>
    </source>
</evidence>
<evidence type="ECO:0000256" key="1">
    <source>
        <dbReference type="SAM" id="SignalP"/>
    </source>
</evidence>
<evidence type="ECO:0000313" key="3">
    <source>
        <dbReference type="Proteomes" id="UP001595384"/>
    </source>
</evidence>
<feature type="signal peptide" evidence="1">
    <location>
        <begin position="1"/>
        <end position="23"/>
    </location>
</feature>
<accession>A0ABV7C8X9</accession>
<reference evidence="3" key="1">
    <citation type="journal article" date="2019" name="Int. J. Syst. Evol. Microbiol.">
        <title>The Global Catalogue of Microorganisms (GCM) 10K type strain sequencing project: providing services to taxonomists for standard genome sequencing and annotation.</title>
        <authorList>
            <consortium name="The Broad Institute Genomics Platform"/>
            <consortium name="The Broad Institute Genome Sequencing Center for Infectious Disease"/>
            <person name="Wu L."/>
            <person name="Ma J."/>
        </authorList>
    </citation>
    <scope>NUCLEOTIDE SEQUENCE [LARGE SCALE GENOMIC DNA]</scope>
    <source>
        <strain evidence="3">KCTC 62784</strain>
    </source>
</reference>
<dbReference type="Pfam" id="PF11075">
    <property type="entry name" value="DUF2780"/>
    <property type="match status" value="1"/>
</dbReference>
<comment type="caution">
    <text evidence="2">The sequence shown here is derived from an EMBL/GenBank/DDBJ whole genome shotgun (WGS) entry which is preliminary data.</text>
</comment>
<gene>
    <name evidence="2" type="ORF">ACFODT_05335</name>
</gene>
<sequence length="166" mass="17389">MMKRSLVSVLAISATLISAPSHAFLNFGNSDDSITKTLNGALNQVKATSQLTSNISQQLDVKPKQAAGGAGALLALAQNKLGMQNKQELNQLVPGIDKLTNLNLGGSSKLGSNINSLSQVNAIFTKLGLDPAMISQFVPIVLQYLTQHNASNSLIDSLSGLWGSNS</sequence>
<keyword evidence="1" id="KW-0732">Signal</keyword>
<name>A0ABV7C8X9_9VIBR</name>
<dbReference type="InterPro" id="IPR021302">
    <property type="entry name" value="DUF2780_VcgC/VcgE"/>
</dbReference>
<keyword evidence="3" id="KW-1185">Reference proteome</keyword>
<proteinExistence type="predicted"/>
<feature type="chain" id="PRO_5047499395" evidence="1">
    <location>
        <begin position="24"/>
        <end position="166"/>
    </location>
</feature>
<dbReference type="Proteomes" id="UP001595384">
    <property type="component" value="Unassembled WGS sequence"/>
</dbReference>
<organism evidence="2 3">
    <name type="scientific">Vibrio zhugei</name>
    <dbReference type="NCBI Taxonomy" id="2479546"/>
    <lineage>
        <taxon>Bacteria</taxon>
        <taxon>Pseudomonadati</taxon>
        <taxon>Pseudomonadota</taxon>
        <taxon>Gammaproteobacteria</taxon>
        <taxon>Vibrionales</taxon>
        <taxon>Vibrionaceae</taxon>
        <taxon>Vibrio</taxon>
    </lineage>
</organism>
<protein>
    <submittedName>
        <fullName evidence="2">DUF2780 domain-containing protein</fullName>
    </submittedName>
</protein>